<evidence type="ECO:0000313" key="3">
    <source>
        <dbReference type="Proteomes" id="UP000886653"/>
    </source>
</evidence>
<dbReference type="AlphaFoldDB" id="A0A9P6N8B2"/>
<comment type="caution">
    <text evidence="2">The sequence shown here is derived from an EMBL/GenBank/DDBJ whole genome shotgun (WGS) entry which is preliminary data.</text>
</comment>
<reference evidence="2" key="1">
    <citation type="submission" date="2013-11" db="EMBL/GenBank/DDBJ databases">
        <title>Genome sequence of the fusiform rust pathogen reveals effectors for host alternation and coevolution with pine.</title>
        <authorList>
            <consortium name="DOE Joint Genome Institute"/>
            <person name="Smith K."/>
            <person name="Pendleton A."/>
            <person name="Kubisiak T."/>
            <person name="Anderson C."/>
            <person name="Salamov A."/>
            <person name="Aerts A."/>
            <person name="Riley R."/>
            <person name="Clum A."/>
            <person name="Lindquist E."/>
            <person name="Ence D."/>
            <person name="Campbell M."/>
            <person name="Kronenberg Z."/>
            <person name="Feau N."/>
            <person name="Dhillon B."/>
            <person name="Hamelin R."/>
            <person name="Burleigh J."/>
            <person name="Smith J."/>
            <person name="Yandell M."/>
            <person name="Nelson C."/>
            <person name="Grigoriev I."/>
            <person name="Davis J."/>
        </authorList>
    </citation>
    <scope>NUCLEOTIDE SEQUENCE</scope>
    <source>
        <strain evidence="2">G11</strain>
    </source>
</reference>
<evidence type="ECO:0000256" key="1">
    <source>
        <dbReference type="SAM" id="MobiDB-lite"/>
    </source>
</evidence>
<evidence type="ECO:0000313" key="2">
    <source>
        <dbReference type="EMBL" id="KAG0139205.1"/>
    </source>
</evidence>
<sequence>MLRPFYLYLVININLRVNCVFVVTQVEDAIKSSQKHSEKPSETRDLLGFLSQKYSEKSPETQELLSLVGRAMTDNPDSGSLTVEKRPIAEPVTFRVNGGAETGNMQQNPPPLRPANSAKNQIPRNVNAGARKTNQNSGRSLPAKAAKKMKVSAESSHILGLQEVLYSNKLLGRDEIRGFENQFSHGIPGFENQFLHGIP</sequence>
<gene>
    <name evidence="2" type="ORF">CROQUDRAFT_137239</name>
</gene>
<protein>
    <submittedName>
        <fullName evidence="2">Uncharacterized protein</fullName>
    </submittedName>
</protein>
<name>A0A9P6N8B2_9BASI</name>
<organism evidence="2 3">
    <name type="scientific">Cronartium quercuum f. sp. fusiforme G11</name>
    <dbReference type="NCBI Taxonomy" id="708437"/>
    <lineage>
        <taxon>Eukaryota</taxon>
        <taxon>Fungi</taxon>
        <taxon>Dikarya</taxon>
        <taxon>Basidiomycota</taxon>
        <taxon>Pucciniomycotina</taxon>
        <taxon>Pucciniomycetes</taxon>
        <taxon>Pucciniales</taxon>
        <taxon>Coleosporiaceae</taxon>
        <taxon>Cronartium</taxon>
    </lineage>
</organism>
<accession>A0A9P6N8B2</accession>
<feature type="non-terminal residue" evidence="2">
    <location>
        <position position="199"/>
    </location>
</feature>
<proteinExistence type="predicted"/>
<dbReference type="EMBL" id="MU167711">
    <property type="protein sequence ID" value="KAG0139205.1"/>
    <property type="molecule type" value="Genomic_DNA"/>
</dbReference>
<feature type="region of interest" description="Disordered" evidence="1">
    <location>
        <begin position="100"/>
        <end position="120"/>
    </location>
</feature>
<keyword evidence="3" id="KW-1185">Reference proteome</keyword>
<dbReference type="Proteomes" id="UP000886653">
    <property type="component" value="Unassembled WGS sequence"/>
</dbReference>